<dbReference type="InterPro" id="IPR050109">
    <property type="entry name" value="HTH-type_TetR-like_transc_reg"/>
</dbReference>
<feature type="DNA-binding region" description="H-T-H motif" evidence="2">
    <location>
        <begin position="25"/>
        <end position="44"/>
    </location>
</feature>
<protein>
    <submittedName>
        <fullName evidence="4">TetR family transcriptional regulator</fullName>
    </submittedName>
</protein>
<comment type="caution">
    <text evidence="4">The sequence shown here is derived from an EMBL/GenBank/DDBJ whole genome shotgun (WGS) entry which is preliminary data.</text>
</comment>
<dbReference type="Pfam" id="PF00440">
    <property type="entry name" value="TetR_N"/>
    <property type="match status" value="1"/>
</dbReference>
<reference evidence="4 5" key="1">
    <citation type="submission" date="2020-02" db="EMBL/GenBank/DDBJ databases">
        <title>Acidophilic actinobacteria isolated from forest soil.</title>
        <authorList>
            <person name="Golinska P."/>
        </authorList>
    </citation>
    <scope>NUCLEOTIDE SEQUENCE [LARGE SCALE GENOMIC DNA]</scope>
    <source>
        <strain evidence="4 5">NL8</strain>
    </source>
</reference>
<dbReference type="SUPFAM" id="SSF46689">
    <property type="entry name" value="Homeodomain-like"/>
    <property type="match status" value="1"/>
</dbReference>
<gene>
    <name evidence="4" type="ORF">KGQ19_05200</name>
</gene>
<dbReference type="InterPro" id="IPR001647">
    <property type="entry name" value="HTH_TetR"/>
</dbReference>
<dbReference type="EMBL" id="JAAFYZ010000011">
    <property type="protein sequence ID" value="MBS2546257.1"/>
    <property type="molecule type" value="Genomic_DNA"/>
</dbReference>
<dbReference type="InterPro" id="IPR040611">
    <property type="entry name" value="AlkX_C"/>
</dbReference>
<evidence type="ECO:0000259" key="3">
    <source>
        <dbReference type="PROSITE" id="PS50977"/>
    </source>
</evidence>
<keyword evidence="1 2" id="KW-0238">DNA-binding</keyword>
<dbReference type="PROSITE" id="PS50977">
    <property type="entry name" value="HTH_TETR_2"/>
    <property type="match status" value="1"/>
</dbReference>
<evidence type="ECO:0000313" key="4">
    <source>
        <dbReference type="EMBL" id="MBS2546257.1"/>
    </source>
</evidence>
<dbReference type="PANTHER" id="PTHR30055">
    <property type="entry name" value="HTH-TYPE TRANSCRIPTIONAL REGULATOR RUTR"/>
    <property type="match status" value="1"/>
</dbReference>
<feature type="domain" description="HTH tetR-type" evidence="3">
    <location>
        <begin position="2"/>
        <end position="62"/>
    </location>
</feature>
<proteinExistence type="predicted"/>
<dbReference type="Pfam" id="PF18556">
    <property type="entry name" value="TetR_C_35"/>
    <property type="match status" value="1"/>
</dbReference>
<name>A0ABS5KIP2_9ACTN</name>
<evidence type="ECO:0000256" key="2">
    <source>
        <dbReference type="PROSITE-ProRule" id="PRU00335"/>
    </source>
</evidence>
<dbReference type="InterPro" id="IPR009057">
    <property type="entry name" value="Homeodomain-like_sf"/>
</dbReference>
<keyword evidence="5" id="KW-1185">Reference proteome</keyword>
<accession>A0ABS5KIP2</accession>
<organism evidence="4 5">
    <name type="scientific">Catenulispora pinistramenti</name>
    <dbReference type="NCBI Taxonomy" id="2705254"/>
    <lineage>
        <taxon>Bacteria</taxon>
        <taxon>Bacillati</taxon>
        <taxon>Actinomycetota</taxon>
        <taxon>Actinomycetes</taxon>
        <taxon>Catenulisporales</taxon>
        <taxon>Catenulisporaceae</taxon>
        <taxon>Catenulispora</taxon>
    </lineage>
</organism>
<sequence>MGSAREALLDAAYEAIVAGDWSSARMADLAARAGVSRQTLYNEFGNRDQLAAALALREAERFRELTGRAAREAPGDDVGAATAASVAAALTAARDNPLIKATLTDDTSGLLPYLTTRSEAIMDVFREDSIAIFTERWPELAGRPEVRAEVGWISETAFRLVISHLIIATEPVETTSEHIAEVVRRLMRNLKTDE</sequence>
<evidence type="ECO:0000256" key="1">
    <source>
        <dbReference type="ARBA" id="ARBA00023125"/>
    </source>
</evidence>
<evidence type="ECO:0000313" key="5">
    <source>
        <dbReference type="Proteomes" id="UP000730482"/>
    </source>
</evidence>
<dbReference type="PANTHER" id="PTHR30055:SF146">
    <property type="entry name" value="HTH-TYPE TRANSCRIPTIONAL DUAL REGULATOR CECR"/>
    <property type="match status" value="1"/>
</dbReference>
<dbReference type="RefSeq" id="WP_212007908.1">
    <property type="nucleotide sequence ID" value="NZ_JAAFYZ010000011.1"/>
</dbReference>
<dbReference type="Gene3D" id="1.10.357.10">
    <property type="entry name" value="Tetracycline Repressor, domain 2"/>
    <property type="match status" value="1"/>
</dbReference>
<dbReference type="Proteomes" id="UP000730482">
    <property type="component" value="Unassembled WGS sequence"/>
</dbReference>